<reference evidence="1 2" key="1">
    <citation type="submission" date="2018-04" db="EMBL/GenBank/DDBJ databases">
        <title>Genomic Encyclopedia of Archaeal and Bacterial Type Strains, Phase II (KMG-II): from individual species to whole genera.</title>
        <authorList>
            <person name="Goeker M."/>
        </authorList>
    </citation>
    <scope>NUCLEOTIDE SEQUENCE [LARGE SCALE GENOMIC DNA]</scope>
    <source>
        <strain evidence="1 2">DSM 29955</strain>
    </source>
</reference>
<evidence type="ECO:0000313" key="2">
    <source>
        <dbReference type="Proteomes" id="UP000244523"/>
    </source>
</evidence>
<dbReference type="AlphaFoldDB" id="A0A2T6KB38"/>
<evidence type="ECO:0000313" key="1">
    <source>
        <dbReference type="EMBL" id="PUB12031.1"/>
    </source>
</evidence>
<comment type="caution">
    <text evidence="1">The sequence shown here is derived from an EMBL/GenBank/DDBJ whole genome shotgun (WGS) entry which is preliminary data.</text>
</comment>
<organism evidence="1 2">
    <name type="scientific">Yoonia sediminilitoris</name>
    <dbReference type="NCBI Taxonomy" id="1286148"/>
    <lineage>
        <taxon>Bacteria</taxon>
        <taxon>Pseudomonadati</taxon>
        <taxon>Pseudomonadota</taxon>
        <taxon>Alphaproteobacteria</taxon>
        <taxon>Rhodobacterales</taxon>
        <taxon>Paracoccaceae</taxon>
        <taxon>Yoonia</taxon>
    </lineage>
</organism>
<sequence>MAHYEHHTLDWRGVLIEVRYCRSWTKLHSGQPDEFHMAHIEIKTIEPARAMLPITETGYRSHFAPEREVIEGGGPLAYVEQALDEAASCRSWKAREQEARQYSLL</sequence>
<dbReference type="EMBL" id="QBUD01000011">
    <property type="protein sequence ID" value="PUB12031.1"/>
    <property type="molecule type" value="Genomic_DNA"/>
</dbReference>
<dbReference type="Proteomes" id="UP000244523">
    <property type="component" value="Unassembled WGS sequence"/>
</dbReference>
<keyword evidence="2" id="KW-1185">Reference proteome</keyword>
<dbReference type="RefSeq" id="WP_245882714.1">
    <property type="nucleotide sequence ID" value="NZ_QBUD01000011.1"/>
</dbReference>
<protein>
    <submittedName>
        <fullName evidence="1">Uncharacterized protein</fullName>
    </submittedName>
</protein>
<accession>A0A2T6KB38</accession>
<gene>
    <name evidence="1" type="ORF">C8N45_1118</name>
</gene>
<proteinExistence type="predicted"/>
<name>A0A2T6KB38_9RHOB</name>